<evidence type="ECO:0000313" key="1">
    <source>
        <dbReference type="EMBL" id="KAI3845247.1"/>
    </source>
</evidence>
<dbReference type="EMBL" id="JAJJMB010016680">
    <property type="protein sequence ID" value="KAI3845247.1"/>
    <property type="molecule type" value="Genomic_DNA"/>
</dbReference>
<keyword evidence="2" id="KW-1185">Reference proteome</keyword>
<feature type="non-terminal residue" evidence="1">
    <location>
        <position position="1"/>
    </location>
</feature>
<sequence length="268" mass="30003">DESGILQVPEDTTDKWLLGHQRKDVTVYPSAEEAHKKVTEAKEKYKEAGESGGKSFLVSEPLEDVFGANRKDCIRGYSSRTSKKQDQMAAIAFFALQNRESQNEKKHNRIETEVSDLGGQVGSLTSKVDEILHLLKAHVSAPASSANLPRRVTLILEKGSTTHPAGGSHRNLDNEEIAYIAVTSGQVELLNNKVKIVALGSIHQGEFVHCKMMKPTERKIYVEEVYDQVVVLWDAPQGDSYYFLKHLPLPSWVIWGEERMQPARSESF</sequence>
<evidence type="ECO:0000313" key="2">
    <source>
        <dbReference type="Proteomes" id="UP001202328"/>
    </source>
</evidence>
<protein>
    <submittedName>
        <fullName evidence="1">Uncharacterized protein</fullName>
    </submittedName>
</protein>
<organism evidence="1 2">
    <name type="scientific">Papaver atlanticum</name>
    <dbReference type="NCBI Taxonomy" id="357466"/>
    <lineage>
        <taxon>Eukaryota</taxon>
        <taxon>Viridiplantae</taxon>
        <taxon>Streptophyta</taxon>
        <taxon>Embryophyta</taxon>
        <taxon>Tracheophyta</taxon>
        <taxon>Spermatophyta</taxon>
        <taxon>Magnoliopsida</taxon>
        <taxon>Ranunculales</taxon>
        <taxon>Papaveraceae</taxon>
        <taxon>Papaveroideae</taxon>
        <taxon>Papaver</taxon>
    </lineage>
</organism>
<dbReference type="AlphaFoldDB" id="A0AAD4RYI7"/>
<dbReference type="Proteomes" id="UP001202328">
    <property type="component" value="Unassembled WGS sequence"/>
</dbReference>
<reference evidence="1" key="1">
    <citation type="submission" date="2022-04" db="EMBL/GenBank/DDBJ databases">
        <title>A functionally conserved STORR gene fusion in Papaver species that diverged 16.8 million years ago.</title>
        <authorList>
            <person name="Catania T."/>
        </authorList>
    </citation>
    <scope>NUCLEOTIDE SEQUENCE</scope>
    <source>
        <strain evidence="1">S-188037</strain>
    </source>
</reference>
<comment type="caution">
    <text evidence="1">The sequence shown here is derived from an EMBL/GenBank/DDBJ whole genome shotgun (WGS) entry which is preliminary data.</text>
</comment>
<proteinExistence type="predicted"/>
<accession>A0AAD4RYI7</accession>
<gene>
    <name evidence="1" type="ORF">MKW98_009313</name>
</gene>
<name>A0AAD4RYI7_9MAGN</name>